<protein>
    <submittedName>
        <fullName evidence="3">Uncharacterized protein</fullName>
    </submittedName>
</protein>
<feature type="signal peptide" evidence="2">
    <location>
        <begin position="1"/>
        <end position="20"/>
    </location>
</feature>
<feature type="region of interest" description="Disordered" evidence="1">
    <location>
        <begin position="104"/>
        <end position="128"/>
    </location>
</feature>
<gene>
    <name evidence="3" type="ORF">SAMN05661077_1647</name>
</gene>
<organism evidence="3 4">
    <name type="scientific">Thiohalorhabdus denitrificans</name>
    <dbReference type="NCBI Taxonomy" id="381306"/>
    <lineage>
        <taxon>Bacteria</taxon>
        <taxon>Pseudomonadati</taxon>
        <taxon>Pseudomonadota</taxon>
        <taxon>Gammaproteobacteria</taxon>
        <taxon>Thiohalorhabdales</taxon>
        <taxon>Thiohalorhabdaceae</taxon>
        <taxon>Thiohalorhabdus</taxon>
    </lineage>
</organism>
<evidence type="ECO:0000256" key="2">
    <source>
        <dbReference type="SAM" id="SignalP"/>
    </source>
</evidence>
<proteinExistence type="predicted"/>
<accession>A0A0P9CQD5</accession>
<sequence length="128" mass="12935">MRKLTVLMLCGMLAPSFALAGESDCAVSGIGETDAVQVKCDKTNITNAGGNELLRNSFQATASPGVKVQMGVGSALSNDIVVSAAHQGGTKAFGASTAQSSVQEYDYNPQDVGADSAASSAWSDADAT</sequence>
<dbReference type="EMBL" id="FMUN01000004">
    <property type="protein sequence ID" value="SCY26836.1"/>
    <property type="molecule type" value="Genomic_DNA"/>
</dbReference>
<evidence type="ECO:0000313" key="4">
    <source>
        <dbReference type="Proteomes" id="UP000183104"/>
    </source>
</evidence>
<reference evidence="4" key="1">
    <citation type="submission" date="2016-10" db="EMBL/GenBank/DDBJ databases">
        <authorList>
            <person name="Varghese N."/>
        </authorList>
    </citation>
    <scope>NUCLEOTIDE SEQUENCE [LARGE SCALE GENOMIC DNA]</scope>
    <source>
        <strain evidence="4">HL 19</strain>
    </source>
</reference>
<keyword evidence="4" id="KW-1185">Reference proteome</keyword>
<feature type="compositionally biased region" description="Low complexity" evidence="1">
    <location>
        <begin position="114"/>
        <end position="128"/>
    </location>
</feature>
<dbReference type="Proteomes" id="UP000183104">
    <property type="component" value="Unassembled WGS sequence"/>
</dbReference>
<feature type="chain" id="PRO_5010433437" evidence="2">
    <location>
        <begin position="21"/>
        <end position="128"/>
    </location>
</feature>
<evidence type="ECO:0000313" key="3">
    <source>
        <dbReference type="EMBL" id="SCY26836.1"/>
    </source>
</evidence>
<dbReference type="AlphaFoldDB" id="A0A0P9CQD5"/>
<name>A0A0P9CQD5_9GAMM</name>
<evidence type="ECO:0000256" key="1">
    <source>
        <dbReference type="SAM" id="MobiDB-lite"/>
    </source>
</evidence>
<keyword evidence="2" id="KW-0732">Signal</keyword>
<dbReference type="RefSeq" id="WP_054965003.1">
    <property type="nucleotide sequence ID" value="NZ_FMUN01000004.1"/>
</dbReference>